<dbReference type="Proteomes" id="UP001372338">
    <property type="component" value="Unassembled WGS sequence"/>
</dbReference>
<proteinExistence type="predicted"/>
<evidence type="ECO:0000313" key="1">
    <source>
        <dbReference type="EMBL" id="KAK7270013.1"/>
    </source>
</evidence>
<comment type="caution">
    <text evidence="1">The sequence shown here is derived from an EMBL/GenBank/DDBJ whole genome shotgun (WGS) entry which is preliminary data.</text>
</comment>
<dbReference type="EMBL" id="JAYWIO010000004">
    <property type="protein sequence ID" value="KAK7270013.1"/>
    <property type="molecule type" value="Genomic_DNA"/>
</dbReference>
<sequence>MRRNVRETTHISLEYCNKVYSAKAKYYGTEGAESKPRSRPCDGAKFRSWNPILRMDAHANIHVKNDTKILNQIKKSIRVLRVAADTKLTKTIEDCSVPDV</sequence>
<accession>A0AAN9F9U1</accession>
<gene>
    <name evidence="1" type="ORF">RIF29_22857</name>
</gene>
<organism evidence="1 2">
    <name type="scientific">Crotalaria pallida</name>
    <name type="common">Smooth rattlebox</name>
    <name type="synonym">Crotalaria striata</name>
    <dbReference type="NCBI Taxonomy" id="3830"/>
    <lineage>
        <taxon>Eukaryota</taxon>
        <taxon>Viridiplantae</taxon>
        <taxon>Streptophyta</taxon>
        <taxon>Embryophyta</taxon>
        <taxon>Tracheophyta</taxon>
        <taxon>Spermatophyta</taxon>
        <taxon>Magnoliopsida</taxon>
        <taxon>eudicotyledons</taxon>
        <taxon>Gunneridae</taxon>
        <taxon>Pentapetalae</taxon>
        <taxon>rosids</taxon>
        <taxon>fabids</taxon>
        <taxon>Fabales</taxon>
        <taxon>Fabaceae</taxon>
        <taxon>Papilionoideae</taxon>
        <taxon>50 kb inversion clade</taxon>
        <taxon>genistoids sensu lato</taxon>
        <taxon>core genistoids</taxon>
        <taxon>Crotalarieae</taxon>
        <taxon>Crotalaria</taxon>
    </lineage>
</organism>
<protein>
    <submittedName>
        <fullName evidence="1">Uncharacterized protein</fullName>
    </submittedName>
</protein>
<dbReference type="AlphaFoldDB" id="A0AAN9F9U1"/>
<keyword evidence="2" id="KW-1185">Reference proteome</keyword>
<evidence type="ECO:0000313" key="2">
    <source>
        <dbReference type="Proteomes" id="UP001372338"/>
    </source>
</evidence>
<reference evidence="1 2" key="1">
    <citation type="submission" date="2024-01" db="EMBL/GenBank/DDBJ databases">
        <title>The genomes of 5 underutilized Papilionoideae crops provide insights into root nodulation and disease resistanc.</title>
        <authorList>
            <person name="Yuan L."/>
        </authorList>
    </citation>
    <scope>NUCLEOTIDE SEQUENCE [LARGE SCALE GENOMIC DNA]</scope>
    <source>
        <strain evidence="1">ZHUSHIDOU_FW_LH</strain>
        <tissue evidence="1">Leaf</tissue>
    </source>
</reference>
<name>A0AAN9F9U1_CROPI</name>